<proteinExistence type="predicted"/>
<dbReference type="Gene3D" id="1.10.10.10">
    <property type="entry name" value="Winged helix-like DNA-binding domain superfamily/Winged helix DNA-binding domain"/>
    <property type="match status" value="1"/>
</dbReference>
<dbReference type="InterPro" id="IPR011663">
    <property type="entry name" value="UTRA"/>
</dbReference>
<dbReference type="SMART" id="SM00345">
    <property type="entry name" value="HTH_GNTR"/>
    <property type="match status" value="1"/>
</dbReference>
<dbReference type="Gene3D" id="3.40.1410.10">
    <property type="entry name" value="Chorismate lyase-like"/>
    <property type="match status" value="1"/>
</dbReference>
<protein>
    <submittedName>
        <fullName evidence="5">GntR family transcriptional regulator</fullName>
    </submittedName>
</protein>
<dbReference type="GO" id="GO:0003700">
    <property type="term" value="F:DNA-binding transcription factor activity"/>
    <property type="evidence" value="ECO:0007669"/>
    <property type="project" value="InterPro"/>
</dbReference>
<dbReference type="GO" id="GO:0045892">
    <property type="term" value="P:negative regulation of DNA-templated transcription"/>
    <property type="evidence" value="ECO:0007669"/>
    <property type="project" value="TreeGrafter"/>
</dbReference>
<dbReference type="NCBIfam" id="NF041547">
    <property type="entry name" value="GntR_LSA1692"/>
    <property type="match status" value="1"/>
</dbReference>
<dbReference type="EMBL" id="CP019323">
    <property type="protein sequence ID" value="APX72979.1"/>
    <property type="molecule type" value="Genomic_DNA"/>
</dbReference>
<dbReference type="GO" id="GO:0003677">
    <property type="term" value="F:DNA binding"/>
    <property type="evidence" value="ECO:0007669"/>
    <property type="project" value="UniProtKB-KW"/>
</dbReference>
<dbReference type="PANTHER" id="PTHR44846:SF1">
    <property type="entry name" value="MANNOSYL-D-GLYCERATE TRANSPORT_METABOLISM SYSTEM REPRESSOR MNGR-RELATED"/>
    <property type="match status" value="1"/>
</dbReference>
<dbReference type="SUPFAM" id="SSF64288">
    <property type="entry name" value="Chorismate lyase-like"/>
    <property type="match status" value="1"/>
</dbReference>
<dbReference type="SMART" id="SM00866">
    <property type="entry name" value="UTRA"/>
    <property type="match status" value="1"/>
</dbReference>
<dbReference type="PRINTS" id="PR00035">
    <property type="entry name" value="HTHGNTR"/>
</dbReference>
<dbReference type="InterPro" id="IPR036388">
    <property type="entry name" value="WH-like_DNA-bd_sf"/>
</dbReference>
<keyword evidence="6" id="KW-1185">Reference proteome</keyword>
<gene>
    <name evidence="5" type="ORF">BTM29_10635</name>
</gene>
<sequence length="238" mass="27404">MQNYLYIEIANQIKKDIDNRIYSSHQKLPSEIDLADQFSTSRLTVRKAIETLEKEQVVVKERNKGTYVLADNQKISSGSAGLSGFTEVAKKLNLKVNTKVLSFEIISNYPKEIGRGLQLKEDEMVFRIERLRLIDSNPMTLENLYLRETLLPTLNEKQASESLYNLIELSNSIGYASQELEAIQLSAEVSKKLEVEDKLPAFLAHTITYSVDGYPILYDNSYYRSDKYTFHNILYRKN</sequence>
<dbReference type="Pfam" id="PF07702">
    <property type="entry name" value="UTRA"/>
    <property type="match status" value="1"/>
</dbReference>
<dbReference type="InterPro" id="IPR028978">
    <property type="entry name" value="Chorismate_lyase_/UTRA_dom_sf"/>
</dbReference>
<dbReference type="Pfam" id="PF00392">
    <property type="entry name" value="GntR"/>
    <property type="match status" value="1"/>
</dbReference>
<dbReference type="RefSeq" id="WP_076617372.1">
    <property type="nucleotide sequence ID" value="NZ_CP019323.1"/>
</dbReference>
<dbReference type="Proteomes" id="UP000187499">
    <property type="component" value="Chromosome"/>
</dbReference>
<dbReference type="CDD" id="cd07377">
    <property type="entry name" value="WHTH_GntR"/>
    <property type="match status" value="1"/>
</dbReference>
<evidence type="ECO:0000256" key="3">
    <source>
        <dbReference type="ARBA" id="ARBA00023163"/>
    </source>
</evidence>
<dbReference type="PANTHER" id="PTHR44846">
    <property type="entry name" value="MANNOSYL-D-GLYCERATE TRANSPORT/METABOLISM SYSTEM REPRESSOR MNGR-RELATED"/>
    <property type="match status" value="1"/>
</dbReference>
<dbReference type="STRING" id="1847728.BTM29_10635"/>
<evidence type="ECO:0000256" key="2">
    <source>
        <dbReference type="ARBA" id="ARBA00023125"/>
    </source>
</evidence>
<evidence type="ECO:0000313" key="6">
    <source>
        <dbReference type="Proteomes" id="UP000187499"/>
    </source>
</evidence>
<organism evidence="5 6">
    <name type="scientific">Companilactobacillus allii</name>
    <dbReference type="NCBI Taxonomy" id="1847728"/>
    <lineage>
        <taxon>Bacteria</taxon>
        <taxon>Bacillati</taxon>
        <taxon>Bacillota</taxon>
        <taxon>Bacilli</taxon>
        <taxon>Lactobacillales</taxon>
        <taxon>Lactobacillaceae</taxon>
        <taxon>Companilactobacillus</taxon>
    </lineage>
</organism>
<dbReference type="SUPFAM" id="SSF46785">
    <property type="entry name" value="Winged helix' DNA-binding domain"/>
    <property type="match status" value="1"/>
</dbReference>
<evidence type="ECO:0000313" key="5">
    <source>
        <dbReference type="EMBL" id="APX72979.1"/>
    </source>
</evidence>
<dbReference type="InterPro" id="IPR000524">
    <property type="entry name" value="Tscrpt_reg_HTH_GntR"/>
</dbReference>
<keyword evidence="3" id="KW-0804">Transcription</keyword>
<dbReference type="OrthoDB" id="149756at2"/>
<keyword evidence="1" id="KW-0805">Transcription regulation</keyword>
<accession>A0A1P8Q583</accession>
<evidence type="ECO:0000256" key="1">
    <source>
        <dbReference type="ARBA" id="ARBA00023015"/>
    </source>
</evidence>
<dbReference type="AlphaFoldDB" id="A0A1P8Q583"/>
<dbReference type="KEGG" id="lalw:BTM29_10635"/>
<feature type="domain" description="HTH gntR-type" evidence="4">
    <location>
        <begin position="3"/>
        <end position="71"/>
    </location>
</feature>
<name>A0A1P8Q583_9LACO</name>
<dbReference type="PROSITE" id="PS50949">
    <property type="entry name" value="HTH_GNTR"/>
    <property type="match status" value="1"/>
</dbReference>
<dbReference type="InterPro" id="IPR050679">
    <property type="entry name" value="Bact_HTH_transcr_reg"/>
</dbReference>
<dbReference type="InterPro" id="IPR036390">
    <property type="entry name" value="WH_DNA-bd_sf"/>
</dbReference>
<keyword evidence="2" id="KW-0238">DNA-binding</keyword>
<evidence type="ECO:0000259" key="4">
    <source>
        <dbReference type="PROSITE" id="PS50949"/>
    </source>
</evidence>
<reference evidence="6" key="1">
    <citation type="submission" date="2016-12" db="EMBL/GenBank/DDBJ databases">
        <authorList>
            <person name="Jung M.Y."/>
            <person name="Lee S.H."/>
        </authorList>
    </citation>
    <scope>NUCLEOTIDE SEQUENCE [LARGE SCALE GENOMIC DNA]</scope>
    <source>
        <strain evidence="6">WiKim39</strain>
    </source>
</reference>